<sequence length="180" mass="20325">MACVQLRETELPPTRAGGSKLYWRPDGKVSRPEKERRFVHMYVYTWLQWGTYSLWVLDWIGLPRQQYKHSKPRCGLTCNAKKVKRVMEGGREEREPASTSYLGCKNNAYTFLPHKTQHPMVQDGATTRPKYHSGDFRWLCSAHHSCGAHGAGEDEGEGGGSMEPAAEGAPLRPPPRARDA</sequence>
<comment type="caution">
    <text evidence="2">The sequence shown here is derived from an EMBL/GenBank/DDBJ whole genome shotgun (WGS) entry which is preliminary data.</text>
</comment>
<evidence type="ECO:0000313" key="2">
    <source>
        <dbReference type="EMBL" id="TGZ46402.1"/>
    </source>
</evidence>
<feature type="non-terminal residue" evidence="2">
    <location>
        <position position="180"/>
    </location>
</feature>
<reference evidence="2 3" key="1">
    <citation type="journal article" date="2019" name="Philos. Trans. R. Soc. Lond., B, Biol. Sci.">
        <title>Ant behaviour and brain gene expression of defending hosts depend on the ecological success of the intruding social parasite.</title>
        <authorList>
            <person name="Kaur R."/>
            <person name="Stoldt M."/>
            <person name="Jongepier E."/>
            <person name="Feldmeyer B."/>
            <person name="Menzel F."/>
            <person name="Bornberg-Bauer E."/>
            <person name="Foitzik S."/>
        </authorList>
    </citation>
    <scope>NUCLEOTIDE SEQUENCE [LARGE SCALE GENOMIC DNA]</scope>
    <source>
        <tissue evidence="2">Whole body</tissue>
    </source>
</reference>
<keyword evidence="3" id="KW-1185">Reference proteome</keyword>
<organism evidence="2 3">
    <name type="scientific">Temnothorax longispinosus</name>
    <dbReference type="NCBI Taxonomy" id="300112"/>
    <lineage>
        <taxon>Eukaryota</taxon>
        <taxon>Metazoa</taxon>
        <taxon>Ecdysozoa</taxon>
        <taxon>Arthropoda</taxon>
        <taxon>Hexapoda</taxon>
        <taxon>Insecta</taxon>
        <taxon>Pterygota</taxon>
        <taxon>Neoptera</taxon>
        <taxon>Endopterygota</taxon>
        <taxon>Hymenoptera</taxon>
        <taxon>Apocrita</taxon>
        <taxon>Aculeata</taxon>
        <taxon>Formicoidea</taxon>
        <taxon>Formicidae</taxon>
        <taxon>Myrmicinae</taxon>
        <taxon>Temnothorax</taxon>
    </lineage>
</organism>
<dbReference type="EMBL" id="QBLH01002887">
    <property type="protein sequence ID" value="TGZ46402.1"/>
    <property type="molecule type" value="Genomic_DNA"/>
</dbReference>
<dbReference type="Proteomes" id="UP000310200">
    <property type="component" value="Unassembled WGS sequence"/>
</dbReference>
<name>A0A4S2KAQ9_9HYME</name>
<feature type="region of interest" description="Disordered" evidence="1">
    <location>
        <begin position="149"/>
        <end position="180"/>
    </location>
</feature>
<gene>
    <name evidence="2" type="ORF">DBV15_03660</name>
</gene>
<evidence type="ECO:0000313" key="3">
    <source>
        <dbReference type="Proteomes" id="UP000310200"/>
    </source>
</evidence>
<accession>A0A4S2KAQ9</accession>
<proteinExistence type="predicted"/>
<protein>
    <submittedName>
        <fullName evidence="2">Uncharacterized protein</fullName>
    </submittedName>
</protein>
<dbReference type="AlphaFoldDB" id="A0A4S2KAQ9"/>
<evidence type="ECO:0000256" key="1">
    <source>
        <dbReference type="SAM" id="MobiDB-lite"/>
    </source>
</evidence>